<keyword evidence="2" id="KW-1185">Reference proteome</keyword>
<comment type="caution">
    <text evidence="1">The sequence shown here is derived from an EMBL/GenBank/DDBJ whole genome shotgun (WGS) entry which is preliminary data.</text>
</comment>
<protein>
    <submittedName>
        <fullName evidence="1">Uncharacterized protein</fullName>
    </submittedName>
</protein>
<name>A0A0C2N849_THEKT</name>
<dbReference type="AlphaFoldDB" id="A0A0C2N849"/>
<sequence>MTAIIGSRVKSLLCKLKDVFKNLILNVDQFHSTRTYDEAQIPNISRREVILFQFCVTETKTSENGIIVYPEYDRIYLKCKELGVDDCENSSMILEKCLKTEAVFFWTIQNKIIEITGA</sequence>
<reference evidence="1 2" key="1">
    <citation type="journal article" date="2014" name="Genome Biol. Evol.">
        <title>The genome of the myxosporean Thelohanellus kitauei shows adaptations to nutrient acquisition within its fish host.</title>
        <authorList>
            <person name="Yang Y."/>
            <person name="Xiong J."/>
            <person name="Zhou Z."/>
            <person name="Huo F."/>
            <person name="Miao W."/>
            <person name="Ran C."/>
            <person name="Liu Y."/>
            <person name="Zhang J."/>
            <person name="Feng J."/>
            <person name="Wang M."/>
            <person name="Wang M."/>
            <person name="Wang L."/>
            <person name="Yao B."/>
        </authorList>
    </citation>
    <scope>NUCLEOTIDE SEQUENCE [LARGE SCALE GENOMIC DNA]</scope>
    <source>
        <strain evidence="1">Wuqing</strain>
    </source>
</reference>
<proteinExistence type="predicted"/>
<accession>A0A0C2N849</accession>
<dbReference type="Proteomes" id="UP000031668">
    <property type="component" value="Unassembled WGS sequence"/>
</dbReference>
<organism evidence="1 2">
    <name type="scientific">Thelohanellus kitauei</name>
    <name type="common">Myxosporean</name>
    <dbReference type="NCBI Taxonomy" id="669202"/>
    <lineage>
        <taxon>Eukaryota</taxon>
        <taxon>Metazoa</taxon>
        <taxon>Cnidaria</taxon>
        <taxon>Myxozoa</taxon>
        <taxon>Myxosporea</taxon>
        <taxon>Bivalvulida</taxon>
        <taxon>Platysporina</taxon>
        <taxon>Myxobolidae</taxon>
        <taxon>Thelohanellus</taxon>
    </lineage>
</organism>
<evidence type="ECO:0000313" key="2">
    <source>
        <dbReference type="Proteomes" id="UP000031668"/>
    </source>
</evidence>
<gene>
    <name evidence="1" type="ORF">RF11_06343</name>
</gene>
<dbReference type="EMBL" id="JWZT01001194">
    <property type="protein sequence ID" value="KII72505.1"/>
    <property type="molecule type" value="Genomic_DNA"/>
</dbReference>
<evidence type="ECO:0000313" key="1">
    <source>
        <dbReference type="EMBL" id="KII72505.1"/>
    </source>
</evidence>